<evidence type="ECO:0000313" key="5">
    <source>
        <dbReference type="Proteomes" id="UP001550603"/>
    </source>
</evidence>
<reference evidence="4 5" key="1">
    <citation type="submission" date="2024-06" db="EMBL/GenBank/DDBJ databases">
        <title>The Natural Products Discovery Center: Release of the First 8490 Sequenced Strains for Exploring Actinobacteria Biosynthetic Diversity.</title>
        <authorList>
            <person name="Kalkreuter E."/>
            <person name="Kautsar S.A."/>
            <person name="Yang D."/>
            <person name="Bader C.D."/>
            <person name="Teijaro C.N."/>
            <person name="Fluegel L."/>
            <person name="Davis C.M."/>
            <person name="Simpson J.R."/>
            <person name="Lauterbach L."/>
            <person name="Steele A.D."/>
            <person name="Gui C."/>
            <person name="Meng S."/>
            <person name="Li G."/>
            <person name="Viehrig K."/>
            <person name="Ye F."/>
            <person name="Su P."/>
            <person name="Kiefer A.F."/>
            <person name="Nichols A."/>
            <person name="Cepeda A.J."/>
            <person name="Yan W."/>
            <person name="Fan B."/>
            <person name="Jiang Y."/>
            <person name="Adhikari A."/>
            <person name="Zheng C.-J."/>
            <person name="Schuster L."/>
            <person name="Cowan T.M."/>
            <person name="Smanski M.J."/>
            <person name="Chevrette M.G."/>
            <person name="De Carvalho L.P.S."/>
            <person name="Shen B."/>
        </authorList>
    </citation>
    <scope>NUCLEOTIDE SEQUENCE [LARGE SCALE GENOMIC DNA]</scope>
    <source>
        <strain evidence="4 5">NPDC019583</strain>
    </source>
</reference>
<dbReference type="InterPro" id="IPR050090">
    <property type="entry name" value="Tyrosine_recombinase_XerCD"/>
</dbReference>
<evidence type="ECO:0000259" key="3">
    <source>
        <dbReference type="PROSITE" id="PS51898"/>
    </source>
</evidence>
<dbReference type="RefSeq" id="WP_359793340.1">
    <property type="nucleotide sequence ID" value="NZ_JBEYBN010000075.1"/>
</dbReference>
<feature type="region of interest" description="Disordered" evidence="2">
    <location>
        <begin position="1"/>
        <end position="22"/>
    </location>
</feature>
<proteinExistence type="predicted"/>
<evidence type="ECO:0000256" key="1">
    <source>
        <dbReference type="ARBA" id="ARBA00023172"/>
    </source>
</evidence>
<dbReference type="Gene3D" id="1.10.443.10">
    <property type="entry name" value="Intergrase catalytic core"/>
    <property type="match status" value="1"/>
</dbReference>
<comment type="caution">
    <text evidence="4">The sequence shown here is derived from an EMBL/GenBank/DDBJ whole genome shotgun (WGS) entry which is preliminary data.</text>
</comment>
<sequence length="832" mass="94237">MTVTAAPLRPTGRREEDEDDGRTAELRAAVDQELLDLLGWSDEVGMLFFPYDHDLLGMPKCRVTGCSQASVARQLCEGCRLRWRQAGRPDVDEYVEHARPGTRRTGVADCSVRGCPRPFRSWRNPICSTHFGQLTRLQVTLEEFLVRDDVVPLQAFGHCEVLACHRKRDGKSPYCHGHRVRWSWALKRGLSTHDEARWRRTAAPVAANNEVSLRGLADRVVAEILYGIHARTREGLHTTQPVLRTLTNRLRELELPSLAAVDLEQVSRGERGFCSSLVTHVGRFGLTPEGERVKDVWNGAVFGHAGNLRFTAIHQPWLRSAAKEWAFFSLPQRRGKAIATCQEVVSAFALLSESLQLQREDCGNDIRVVGRRDITAFANRLRYLCQTGVMSERRTVVISRYVRSNLARMRSLGLTRPGEPLHGLPDDFALLAEDIPDDPEDSEAGKDLPSEVMRQICEHLPSLAGTKRNGNENLVATELLIDTGRRPTEICQLRWDCLQQDTTGQNVLIYDNYKSGRKGRRLPISQATAGVITRQQELVRSDFPRTPTAELMLLPTRVGNPHGRKPIGAGWLSGRHREWIQSLPEFLVPTRVEINGQQITKMLPFDKSSIFPYAYRHTYCQRHADQGIQPDVLQGLMDHRQLATTQRYYRVSEQRKREAVDRVSAMQFDRHGNRIWRQAKELLDDEYARRAVGEVQAPYGVCVEPSNVAAGGHACPVRFRCVGCDHFRTDASYLPDLEAYLADLLRNRERLAAFISADNWAKAEALPSDEEITRVRRLVRRVREDLDSLTDEDRTQIKEATTVLRRSRRQAVALGMPRVGPPIPDFHPGRTA</sequence>
<dbReference type="InterPro" id="IPR013762">
    <property type="entry name" value="Integrase-like_cat_sf"/>
</dbReference>
<dbReference type="InterPro" id="IPR002104">
    <property type="entry name" value="Integrase_catalytic"/>
</dbReference>
<dbReference type="Proteomes" id="UP001550603">
    <property type="component" value="Unassembled WGS sequence"/>
</dbReference>
<dbReference type="SUPFAM" id="SSF56349">
    <property type="entry name" value="DNA breaking-rejoining enzymes"/>
    <property type="match status" value="1"/>
</dbReference>
<name>A0ABV2Y5I3_9ACTN</name>
<evidence type="ECO:0000313" key="4">
    <source>
        <dbReference type="EMBL" id="MEU2271526.1"/>
    </source>
</evidence>
<gene>
    <name evidence="4" type="ORF">ABZ568_34910</name>
</gene>
<keyword evidence="1" id="KW-0233">DNA recombination</keyword>
<evidence type="ECO:0000256" key="2">
    <source>
        <dbReference type="SAM" id="MobiDB-lite"/>
    </source>
</evidence>
<dbReference type="InterPro" id="IPR011010">
    <property type="entry name" value="DNA_brk_join_enz"/>
</dbReference>
<accession>A0ABV2Y5I3</accession>
<keyword evidence="5" id="KW-1185">Reference proteome</keyword>
<dbReference type="CDD" id="cd00397">
    <property type="entry name" value="DNA_BRE_C"/>
    <property type="match status" value="1"/>
</dbReference>
<dbReference type="PROSITE" id="PS51898">
    <property type="entry name" value="TYR_RECOMBINASE"/>
    <property type="match status" value="1"/>
</dbReference>
<organism evidence="4 5">
    <name type="scientific">Streptomyces olindensis</name>
    <dbReference type="NCBI Taxonomy" id="358823"/>
    <lineage>
        <taxon>Bacteria</taxon>
        <taxon>Bacillati</taxon>
        <taxon>Actinomycetota</taxon>
        <taxon>Actinomycetes</taxon>
        <taxon>Kitasatosporales</taxon>
        <taxon>Streptomycetaceae</taxon>
        <taxon>Streptomyces</taxon>
    </lineage>
</organism>
<dbReference type="EMBL" id="JBEYBN010000075">
    <property type="protein sequence ID" value="MEU2271526.1"/>
    <property type="molecule type" value="Genomic_DNA"/>
</dbReference>
<dbReference type="PANTHER" id="PTHR30349">
    <property type="entry name" value="PHAGE INTEGRASE-RELATED"/>
    <property type="match status" value="1"/>
</dbReference>
<feature type="domain" description="Tyr recombinase" evidence="3">
    <location>
        <begin position="443"/>
        <end position="661"/>
    </location>
</feature>
<protein>
    <submittedName>
        <fullName evidence="4">Site-specific integrase</fullName>
    </submittedName>
</protein>